<evidence type="ECO:0000313" key="2">
    <source>
        <dbReference type="EMBL" id="KAJ6704501.1"/>
    </source>
</evidence>
<accession>A0A9Q0QDL0</accession>
<keyword evidence="1" id="KW-1133">Transmembrane helix</keyword>
<sequence length="267" mass="30064">MEFLFQTAKRCVVNHLAKNSSVSSTLPYWLVNNPTILNFSWNQGQTVGASPLFLAVTVLSYLSLTFILSHATLPSVGPRTLRFLTAMHNILLLSLLHHGHRLRPLRRLPRTQCGPRRLLPRQHPAGRATLLLVACFLSLEDFRVHGHSPDHLEQLHQKADFSPRLSPCNRRGHVLPISPHFAVFFSRGSCRKLVGACYNVFLLLPVRGREASQVEKVCHRLPDCAVLFELRDHGLDFLPPFHRSGLLRHLGVVLRRGVHHLSSGSVP</sequence>
<organism evidence="2 3">
    <name type="scientific">Salix viminalis</name>
    <name type="common">Common osier</name>
    <name type="synonym">Basket willow</name>
    <dbReference type="NCBI Taxonomy" id="40686"/>
    <lineage>
        <taxon>Eukaryota</taxon>
        <taxon>Viridiplantae</taxon>
        <taxon>Streptophyta</taxon>
        <taxon>Embryophyta</taxon>
        <taxon>Tracheophyta</taxon>
        <taxon>Spermatophyta</taxon>
        <taxon>Magnoliopsida</taxon>
        <taxon>eudicotyledons</taxon>
        <taxon>Gunneridae</taxon>
        <taxon>Pentapetalae</taxon>
        <taxon>rosids</taxon>
        <taxon>fabids</taxon>
        <taxon>Malpighiales</taxon>
        <taxon>Salicaceae</taxon>
        <taxon>Saliceae</taxon>
        <taxon>Salix</taxon>
    </lineage>
</organism>
<gene>
    <name evidence="2" type="ORF">OIU85_030325</name>
</gene>
<protein>
    <submittedName>
        <fullName evidence="2">Uncharacterized protein</fullName>
    </submittedName>
</protein>
<reference evidence="2" key="1">
    <citation type="submission" date="2022-11" db="EMBL/GenBank/DDBJ databases">
        <authorList>
            <person name="Hyden B.L."/>
            <person name="Feng K."/>
            <person name="Yates T."/>
            <person name="Jawdy S."/>
            <person name="Smart L.B."/>
            <person name="Muchero W."/>
        </authorList>
    </citation>
    <scope>NUCLEOTIDE SEQUENCE</scope>
    <source>
        <tissue evidence="2">Shoot tip</tissue>
    </source>
</reference>
<evidence type="ECO:0000313" key="3">
    <source>
        <dbReference type="Proteomes" id="UP001151529"/>
    </source>
</evidence>
<keyword evidence="1" id="KW-0812">Transmembrane</keyword>
<keyword evidence="1" id="KW-0472">Membrane</keyword>
<keyword evidence="3" id="KW-1185">Reference proteome</keyword>
<dbReference type="AlphaFoldDB" id="A0A9Q0QDL0"/>
<dbReference type="Proteomes" id="UP001151529">
    <property type="component" value="Chromosome 3"/>
</dbReference>
<feature type="transmembrane region" description="Helical" evidence="1">
    <location>
        <begin position="52"/>
        <end position="73"/>
    </location>
</feature>
<dbReference type="OrthoDB" id="434092at2759"/>
<evidence type="ECO:0000256" key="1">
    <source>
        <dbReference type="SAM" id="Phobius"/>
    </source>
</evidence>
<proteinExistence type="predicted"/>
<comment type="caution">
    <text evidence="2">The sequence shown here is derived from an EMBL/GenBank/DDBJ whole genome shotgun (WGS) entry which is preliminary data.</text>
</comment>
<dbReference type="EMBL" id="JAPFFL010000009">
    <property type="protein sequence ID" value="KAJ6704501.1"/>
    <property type="molecule type" value="Genomic_DNA"/>
</dbReference>
<name>A0A9Q0QDL0_SALVM</name>
<reference evidence="2" key="2">
    <citation type="journal article" date="2023" name="Int. J. Mol. Sci.">
        <title>De Novo Assembly and Annotation of 11 Diverse Shrub Willow (Salix) Genomes Reveals Novel Gene Organization in Sex-Linked Regions.</title>
        <authorList>
            <person name="Hyden B."/>
            <person name="Feng K."/>
            <person name="Yates T.B."/>
            <person name="Jawdy S."/>
            <person name="Cereghino C."/>
            <person name="Smart L.B."/>
            <person name="Muchero W."/>
        </authorList>
    </citation>
    <scope>NUCLEOTIDE SEQUENCE [LARGE SCALE GENOMIC DNA]</scope>
    <source>
        <tissue evidence="2">Shoot tip</tissue>
    </source>
</reference>